<sequence>MISPRPRRPRLLFVAALVWLPVAAAPTASGEAAFPAAAETAPPAEGGLALPAAAAFDAAGLAEIRAFAEHAVDREHGGFHTDLDNGWTPTPSPVKTLVYQSRVIWTLAQAARQRPGAVDEAEALARHGLELLAGPLSDPREGGFFWSIDTSAAGEPDAEAGQKHLYGVSFAVYAAANAARTLGDAAALELAKDGFRWIERVARDPDHRGYREAFLRDGTPILEAPAWDRDGSDVIGTAYGFKSMNTHLHLMEAYAELHRAWPDPELAERLAELLGLLRDTVTVEPGAMNLFFTPDWRAVPSSGSYGHDLESAYLLLDAAERLGPDEIERTLPVARALADHAIRWGLDPEHGGVFDAGPAFGPPTSETKVWWAQAEAAHALLLMDDLFGDETPAYRDAFAATWAFSVDHLIDHRLGGWRWSTAADGTPAGPEGKANAWKGPYHTVRAMFNVADRLRARGAGATN</sequence>
<keyword evidence="2 4" id="KW-0413">Isomerase</keyword>
<feature type="chain" id="PRO_5003629346" evidence="3">
    <location>
        <begin position="25"/>
        <end position="463"/>
    </location>
</feature>
<evidence type="ECO:0000313" key="4">
    <source>
        <dbReference type="EMBL" id="BAM05314.1"/>
    </source>
</evidence>
<dbReference type="InterPro" id="IPR010819">
    <property type="entry name" value="AGE/CE"/>
</dbReference>
<dbReference type="GO" id="GO:0016853">
    <property type="term" value="F:isomerase activity"/>
    <property type="evidence" value="ECO:0007669"/>
    <property type="project" value="UniProtKB-KW"/>
</dbReference>
<dbReference type="STRING" id="1142394.PSMK_31550"/>
<keyword evidence="5" id="KW-1185">Reference proteome</keyword>
<dbReference type="InterPro" id="IPR008928">
    <property type="entry name" value="6-hairpin_glycosidase_sf"/>
</dbReference>
<evidence type="ECO:0000256" key="3">
    <source>
        <dbReference type="SAM" id="SignalP"/>
    </source>
</evidence>
<dbReference type="Proteomes" id="UP000007881">
    <property type="component" value="Chromosome"/>
</dbReference>
<dbReference type="EMBL" id="AP012338">
    <property type="protein sequence ID" value="BAM05314.1"/>
    <property type="molecule type" value="Genomic_DNA"/>
</dbReference>
<evidence type="ECO:0000256" key="2">
    <source>
        <dbReference type="ARBA" id="ARBA00023235"/>
    </source>
</evidence>
<dbReference type="EC" id="5.1.3.-" evidence="4"/>
<proteinExistence type="inferred from homology"/>
<protein>
    <submittedName>
        <fullName evidence="4">Putative sugar epimerase</fullName>
        <ecNumber evidence="4">5.1.3.-</ecNumber>
    </submittedName>
</protein>
<keyword evidence="3" id="KW-0732">Signal</keyword>
<dbReference type="RefSeq" id="WP_014438518.1">
    <property type="nucleotide sequence ID" value="NC_017080.1"/>
</dbReference>
<evidence type="ECO:0000313" key="5">
    <source>
        <dbReference type="Proteomes" id="UP000007881"/>
    </source>
</evidence>
<dbReference type="HOGENOM" id="CLU_046651_3_0_0"/>
<dbReference type="PANTHER" id="PTHR15108">
    <property type="entry name" value="N-ACYLGLUCOSAMINE-2-EPIMERASE"/>
    <property type="match status" value="1"/>
</dbReference>
<evidence type="ECO:0000256" key="1">
    <source>
        <dbReference type="ARBA" id="ARBA00008558"/>
    </source>
</evidence>
<name>I0IJ76_PHYMF</name>
<dbReference type="KEGG" id="phm:PSMK_31550"/>
<organism evidence="4 5">
    <name type="scientific">Phycisphaera mikurensis (strain NBRC 102666 / KCTC 22515 / FYK2301M01)</name>
    <dbReference type="NCBI Taxonomy" id="1142394"/>
    <lineage>
        <taxon>Bacteria</taxon>
        <taxon>Pseudomonadati</taxon>
        <taxon>Planctomycetota</taxon>
        <taxon>Phycisphaerae</taxon>
        <taxon>Phycisphaerales</taxon>
        <taxon>Phycisphaeraceae</taxon>
        <taxon>Phycisphaera</taxon>
    </lineage>
</organism>
<dbReference type="InterPro" id="IPR012341">
    <property type="entry name" value="6hp_glycosidase-like_sf"/>
</dbReference>
<accession>I0IJ76</accession>
<dbReference type="GO" id="GO:0005975">
    <property type="term" value="P:carbohydrate metabolic process"/>
    <property type="evidence" value="ECO:0007669"/>
    <property type="project" value="InterPro"/>
</dbReference>
<dbReference type="Pfam" id="PF07221">
    <property type="entry name" value="GlcNAc_2-epim"/>
    <property type="match status" value="1"/>
</dbReference>
<feature type="signal peptide" evidence="3">
    <location>
        <begin position="1"/>
        <end position="24"/>
    </location>
</feature>
<dbReference type="OrthoDB" id="5141876at2"/>
<dbReference type="Gene3D" id="1.50.10.10">
    <property type="match status" value="1"/>
</dbReference>
<dbReference type="SUPFAM" id="SSF48208">
    <property type="entry name" value="Six-hairpin glycosidases"/>
    <property type="match status" value="1"/>
</dbReference>
<dbReference type="AlphaFoldDB" id="I0IJ76"/>
<gene>
    <name evidence="4" type="ordered locus">PSMK_31550</name>
</gene>
<comment type="similarity">
    <text evidence="1">Belongs to the N-acylglucosamine 2-epimerase family.</text>
</comment>
<reference evidence="4 5" key="1">
    <citation type="submission" date="2012-02" db="EMBL/GenBank/DDBJ databases">
        <title>Complete genome sequence of Phycisphaera mikurensis NBRC 102666.</title>
        <authorList>
            <person name="Ankai A."/>
            <person name="Hosoyama A."/>
            <person name="Terui Y."/>
            <person name="Sekine M."/>
            <person name="Fukai R."/>
            <person name="Kato Y."/>
            <person name="Nakamura S."/>
            <person name="Yamada-Narita S."/>
            <person name="Kawakoshi A."/>
            <person name="Fukunaga Y."/>
            <person name="Yamazaki S."/>
            <person name="Fujita N."/>
        </authorList>
    </citation>
    <scope>NUCLEOTIDE SEQUENCE [LARGE SCALE GENOMIC DNA]</scope>
    <source>
        <strain evidence="5">NBRC 102666 / KCTC 22515 / FYK2301M01</strain>
    </source>
</reference>
<dbReference type="eggNOG" id="COG2942">
    <property type="taxonomic scope" value="Bacteria"/>
</dbReference>